<sequence length="408" mass="47590">MKTSLILTLDKRRKTQDHQYPIKIRLSHFSKSTSIATGHKVPINSWDENRRRIKSSYKGTSKLGQLNNLLAKIIVEYQDILNELHDSGELDYLSIKQVKAKLTGQTTYDSFYQFGDAKVEELRALGRYGTAKNYEHLLNVLRTFTRGAEVKFNEVNYQFLKDFERYHLSKKGNSINGIASYMRTLRAIYNKGIKEGLIKREAYPFYNYQIKTVPTAKRAIKLESIQKILALTVPETDFMFHYRNYFLLSYMLFGLSFIDLAFLKIENIVDGRIRFQRKKTSKVYDIKITKPIEEILNYYTKGKTSNDFILPIIKREEPELQYKDAKDALHRYNAGLKRMAKLCDIEEKLTSYVSRHSFATHALLKNVPLMAISSMLGHSKINTTQIYLKSLPTNILDQYQEEMNKVFS</sequence>
<dbReference type="InterPro" id="IPR025269">
    <property type="entry name" value="SAM-like_dom"/>
</dbReference>
<dbReference type="GO" id="GO:0015074">
    <property type="term" value="P:DNA integration"/>
    <property type="evidence" value="ECO:0007669"/>
    <property type="project" value="InterPro"/>
</dbReference>
<evidence type="ECO:0000259" key="5">
    <source>
        <dbReference type="PROSITE" id="PS51898"/>
    </source>
</evidence>
<evidence type="ECO:0000256" key="3">
    <source>
        <dbReference type="ARBA" id="ARBA00023172"/>
    </source>
</evidence>
<dbReference type="Gene3D" id="1.10.443.10">
    <property type="entry name" value="Intergrase catalytic core"/>
    <property type="match status" value="1"/>
</dbReference>
<feature type="domain" description="Tyr recombinase" evidence="5">
    <location>
        <begin position="215"/>
        <end position="400"/>
    </location>
</feature>
<dbReference type="Pfam" id="PF00589">
    <property type="entry name" value="Phage_integrase"/>
    <property type="match status" value="1"/>
</dbReference>
<keyword evidence="2" id="KW-0238">DNA-binding</keyword>
<dbReference type="InterPro" id="IPR050090">
    <property type="entry name" value="Tyrosine_recombinase_XerCD"/>
</dbReference>
<evidence type="ECO:0000256" key="1">
    <source>
        <dbReference type="ARBA" id="ARBA00008857"/>
    </source>
</evidence>
<evidence type="ECO:0000313" key="7">
    <source>
        <dbReference type="Proteomes" id="UP000192746"/>
    </source>
</evidence>
<keyword evidence="4" id="KW-0812">Transmembrane</keyword>
<dbReference type="Gene3D" id="1.10.150.130">
    <property type="match status" value="1"/>
</dbReference>
<comment type="caution">
    <text evidence="6">The sequence shown here is derived from an EMBL/GenBank/DDBJ whole genome shotgun (WGS) entry which is preliminary data.</text>
</comment>
<dbReference type="InterPro" id="IPR010998">
    <property type="entry name" value="Integrase_recombinase_N"/>
</dbReference>
<keyword evidence="7" id="KW-1185">Reference proteome</keyword>
<keyword evidence="4" id="KW-1133">Transmembrane helix</keyword>
<dbReference type="GO" id="GO:0003677">
    <property type="term" value="F:DNA binding"/>
    <property type="evidence" value="ECO:0007669"/>
    <property type="project" value="UniProtKB-KW"/>
</dbReference>
<dbReference type="Pfam" id="PF13102">
    <property type="entry name" value="Phage_int_SAM_5"/>
    <property type="match status" value="1"/>
</dbReference>
<dbReference type="Proteomes" id="UP000192746">
    <property type="component" value="Unassembled WGS sequence"/>
</dbReference>
<comment type="similarity">
    <text evidence="1">Belongs to the 'phage' integrase family.</text>
</comment>
<dbReference type="Pfam" id="PF17293">
    <property type="entry name" value="Arm-DNA-bind_5"/>
    <property type="match status" value="1"/>
</dbReference>
<dbReference type="InterPro" id="IPR035386">
    <property type="entry name" value="Arm-DNA-bind_5"/>
</dbReference>
<dbReference type="InterPro" id="IPR002104">
    <property type="entry name" value="Integrase_catalytic"/>
</dbReference>
<dbReference type="STRING" id="1185767.IIF7_13857"/>
<dbReference type="GO" id="GO:0006310">
    <property type="term" value="P:DNA recombination"/>
    <property type="evidence" value="ECO:0007669"/>
    <property type="project" value="UniProtKB-KW"/>
</dbReference>
<accession>A0A1Y1T1L1</accession>
<dbReference type="EMBL" id="ARYN01000012">
    <property type="protein sequence ID" value="ORL44896.1"/>
    <property type="molecule type" value="Genomic_DNA"/>
</dbReference>
<proteinExistence type="inferred from homology"/>
<dbReference type="PROSITE" id="PS51898">
    <property type="entry name" value="TYR_RECOMBINASE"/>
    <property type="match status" value="1"/>
</dbReference>
<feature type="transmembrane region" description="Helical" evidence="4">
    <location>
        <begin position="245"/>
        <end position="265"/>
    </location>
</feature>
<evidence type="ECO:0000256" key="2">
    <source>
        <dbReference type="ARBA" id="ARBA00023125"/>
    </source>
</evidence>
<dbReference type="AlphaFoldDB" id="A0A1Y1T1L1"/>
<dbReference type="InterPro" id="IPR013762">
    <property type="entry name" value="Integrase-like_cat_sf"/>
</dbReference>
<evidence type="ECO:0000256" key="4">
    <source>
        <dbReference type="SAM" id="Phobius"/>
    </source>
</evidence>
<dbReference type="InterPro" id="IPR011010">
    <property type="entry name" value="DNA_brk_join_enz"/>
</dbReference>
<name>A0A1Y1T1L1_9FLAO</name>
<dbReference type="PANTHER" id="PTHR30349:SF64">
    <property type="entry name" value="PROPHAGE INTEGRASE INTD-RELATED"/>
    <property type="match status" value="1"/>
</dbReference>
<keyword evidence="4" id="KW-0472">Membrane</keyword>
<dbReference type="RefSeq" id="WP_084842299.1">
    <property type="nucleotide sequence ID" value="NZ_ARYN01000012.1"/>
</dbReference>
<dbReference type="OrthoDB" id="1094492at2"/>
<dbReference type="PANTHER" id="PTHR30349">
    <property type="entry name" value="PHAGE INTEGRASE-RELATED"/>
    <property type="match status" value="1"/>
</dbReference>
<evidence type="ECO:0000313" key="6">
    <source>
        <dbReference type="EMBL" id="ORL44896.1"/>
    </source>
</evidence>
<organism evidence="6 7">
    <name type="scientific">Zunongwangia atlantica 22II14-10F7</name>
    <dbReference type="NCBI Taxonomy" id="1185767"/>
    <lineage>
        <taxon>Bacteria</taxon>
        <taxon>Pseudomonadati</taxon>
        <taxon>Bacteroidota</taxon>
        <taxon>Flavobacteriia</taxon>
        <taxon>Flavobacteriales</taxon>
        <taxon>Flavobacteriaceae</taxon>
        <taxon>Zunongwangia</taxon>
    </lineage>
</organism>
<protein>
    <submittedName>
        <fullName evidence="6">Integrase family protein</fullName>
    </submittedName>
</protein>
<keyword evidence="3" id="KW-0233">DNA recombination</keyword>
<reference evidence="6 7" key="1">
    <citation type="submission" date="2013-04" db="EMBL/GenBank/DDBJ databases">
        <title>Zunongwangia sp. 22II14-10F7 Genome Sequencing.</title>
        <authorList>
            <person name="Lai Q."/>
            <person name="Shao Z."/>
        </authorList>
    </citation>
    <scope>NUCLEOTIDE SEQUENCE [LARGE SCALE GENOMIC DNA]</scope>
    <source>
        <strain evidence="6 7">22II14-10F7</strain>
    </source>
</reference>
<gene>
    <name evidence="6" type="ORF">IIF7_13857</name>
</gene>
<dbReference type="CDD" id="cd01185">
    <property type="entry name" value="INTN1_C_like"/>
    <property type="match status" value="1"/>
</dbReference>
<dbReference type="SUPFAM" id="SSF56349">
    <property type="entry name" value="DNA breaking-rejoining enzymes"/>
    <property type="match status" value="1"/>
</dbReference>